<evidence type="ECO:0000313" key="3">
    <source>
        <dbReference type="Proteomes" id="UP000294225"/>
    </source>
</evidence>
<dbReference type="GO" id="GO:0016779">
    <property type="term" value="F:nucleotidyltransferase activity"/>
    <property type="evidence" value="ECO:0007669"/>
    <property type="project" value="InterPro"/>
</dbReference>
<accession>A0A4R0ISX7</accession>
<comment type="caution">
    <text evidence="2">The sequence shown here is derived from an EMBL/GenBank/DDBJ whole genome shotgun (WGS) entry which is preliminary data.</text>
</comment>
<proteinExistence type="predicted"/>
<feature type="domain" description="Polymerase nucleotidyl transferase" evidence="1">
    <location>
        <begin position="41"/>
        <end position="77"/>
    </location>
</feature>
<name>A0A4R0ISX7_9ACTN</name>
<reference evidence="2 3" key="1">
    <citation type="submission" date="2019-02" db="EMBL/GenBank/DDBJ databases">
        <title>Kribbella capetownensis sp. nov. and Kribbella speibonae sp. nov., isolated from soil.</title>
        <authorList>
            <person name="Curtis S.M."/>
            <person name="Norton I."/>
            <person name="Everest G.J."/>
            <person name="Meyers P.R."/>
        </authorList>
    </citation>
    <scope>NUCLEOTIDE SEQUENCE [LARGE SCALE GENOMIC DNA]</scope>
    <source>
        <strain evidence="2 3">YM55</strain>
    </source>
</reference>
<dbReference type="SUPFAM" id="SSF81301">
    <property type="entry name" value="Nucleotidyltransferase"/>
    <property type="match status" value="1"/>
</dbReference>
<dbReference type="InterPro" id="IPR002934">
    <property type="entry name" value="Polymerase_NTP_transf_dom"/>
</dbReference>
<dbReference type="CDD" id="cd05403">
    <property type="entry name" value="NT_KNTase_like"/>
    <property type="match status" value="1"/>
</dbReference>
<evidence type="ECO:0000259" key="1">
    <source>
        <dbReference type="Pfam" id="PF01909"/>
    </source>
</evidence>
<dbReference type="Gene3D" id="3.30.460.10">
    <property type="entry name" value="Beta Polymerase, domain 2"/>
    <property type="match status" value="1"/>
</dbReference>
<gene>
    <name evidence="2" type="ORF">E0H92_26925</name>
</gene>
<dbReference type="AlphaFoldDB" id="A0A4R0ISX7"/>
<evidence type="ECO:0000313" key="2">
    <source>
        <dbReference type="EMBL" id="TCC36289.1"/>
    </source>
</evidence>
<keyword evidence="2" id="KW-0808">Transferase</keyword>
<dbReference type="EMBL" id="SJKC01000003">
    <property type="protein sequence ID" value="TCC36289.1"/>
    <property type="molecule type" value="Genomic_DNA"/>
</dbReference>
<dbReference type="InterPro" id="IPR043519">
    <property type="entry name" value="NT_sf"/>
</dbReference>
<organism evidence="2 3">
    <name type="scientific">Kribbella speibonae</name>
    <dbReference type="NCBI Taxonomy" id="1572660"/>
    <lineage>
        <taxon>Bacteria</taxon>
        <taxon>Bacillati</taxon>
        <taxon>Actinomycetota</taxon>
        <taxon>Actinomycetes</taxon>
        <taxon>Propionibacteriales</taxon>
        <taxon>Kribbellaceae</taxon>
        <taxon>Kribbella</taxon>
    </lineage>
</organism>
<dbReference type="Pfam" id="PF01909">
    <property type="entry name" value="NTP_transf_2"/>
    <property type="match status" value="1"/>
</dbReference>
<dbReference type="Proteomes" id="UP000294225">
    <property type="component" value="Unassembled WGS sequence"/>
</dbReference>
<protein>
    <submittedName>
        <fullName evidence="2">Nucleotidyltransferase domain-containing protein</fullName>
    </submittedName>
</protein>
<sequence length="253" mass="27037">MEDRAAARLESAAMNTKSDGPSAPRLAAIRAHWLSTATAALNDDLSVVGAALVGSLGAGRADDWSDIDLLIVVEDAHLDDYSIPGRLPHGAGLPAFAIDARHNGPRGTRAVSAQYVVDGLPLWVDWYVHPRSLAAWPSDCTVIFERQDVGRTSATFSEYLTRGESEAPTSKSPEELQAMRLALVPIAGKQLVRRSAETGRTIEFLGGPATPPGDRTDQLAALRQVLGQFAALERPDSHAAGHAYLELVDDIID</sequence>